<dbReference type="eggNOG" id="COG0201">
    <property type="taxonomic scope" value="Bacteria"/>
</dbReference>
<gene>
    <name evidence="9" type="primary">secY</name>
    <name evidence="11" type="ordered locus">MYPU_5680</name>
</gene>
<feature type="transmembrane region" description="Helical" evidence="9">
    <location>
        <begin position="131"/>
        <end position="150"/>
    </location>
</feature>
<feature type="transmembrane region" description="Helical" evidence="9">
    <location>
        <begin position="415"/>
        <end position="434"/>
    </location>
</feature>
<dbReference type="Proteomes" id="UP000000528">
    <property type="component" value="Chromosome"/>
</dbReference>
<dbReference type="InterPro" id="IPR002208">
    <property type="entry name" value="SecY/SEC61-alpha"/>
</dbReference>
<dbReference type="KEGG" id="mpu:MYPU_5680"/>
<keyword evidence="3 9" id="KW-0813">Transport</keyword>
<reference evidence="11 12" key="1">
    <citation type="journal article" date="2001" name="Nucleic Acids Res.">
        <title>The complete genome sequence of the murine respiratory pathogen Mycoplasma pulmonis.</title>
        <authorList>
            <person name="Chambaud I."/>
            <person name="Heilig R."/>
            <person name="Ferris S."/>
            <person name="Barbe V."/>
            <person name="Samson D."/>
            <person name="Galisson F."/>
            <person name="Moszer I."/>
            <person name="Dybvig K."/>
            <person name="Wroblewski H."/>
            <person name="Viari A."/>
            <person name="Rocha E.P.C."/>
            <person name="Blanchard A."/>
        </authorList>
    </citation>
    <scope>NUCLEOTIDE SEQUENCE [LARGE SCALE GENOMIC DNA]</scope>
    <source>
        <strain evidence="11 12">UAB CTIP</strain>
    </source>
</reference>
<dbReference type="NCBIfam" id="TIGR00967">
    <property type="entry name" value="3a0501s007"/>
    <property type="match status" value="1"/>
</dbReference>
<protein>
    <recommendedName>
        <fullName evidence="9">Protein translocase subunit SecY</fullName>
    </recommendedName>
</protein>
<dbReference type="Gene3D" id="1.10.3370.10">
    <property type="entry name" value="SecY subunit domain"/>
    <property type="match status" value="1"/>
</dbReference>
<comment type="function">
    <text evidence="9">The central subunit of the protein translocation channel SecYEG. Consists of two halves formed by TMs 1-5 and 6-10. These two domains form a lateral gate at the front which open onto the bilayer between TMs 2 and 7, and are clamped together by SecE at the back. The channel is closed by both a pore ring composed of hydrophobic SecY resides and a short helix (helix 2A) on the extracellular side of the membrane which forms a plug. The plug probably moves laterally to allow the channel to open. The ring and the pore may move independently.</text>
</comment>
<keyword evidence="7 9" id="KW-0811">Translocation</keyword>
<dbReference type="GO" id="GO:0065002">
    <property type="term" value="P:intracellular protein transmembrane transport"/>
    <property type="evidence" value="ECO:0007669"/>
    <property type="project" value="UniProtKB-UniRule"/>
</dbReference>
<dbReference type="GO" id="GO:0005886">
    <property type="term" value="C:plasma membrane"/>
    <property type="evidence" value="ECO:0007669"/>
    <property type="project" value="UniProtKB-SubCell"/>
</dbReference>
<dbReference type="STRING" id="272635.gene:17577175"/>
<evidence type="ECO:0000256" key="4">
    <source>
        <dbReference type="ARBA" id="ARBA00022692"/>
    </source>
</evidence>
<evidence type="ECO:0000256" key="7">
    <source>
        <dbReference type="ARBA" id="ARBA00023010"/>
    </source>
</evidence>
<keyword evidence="9" id="KW-1003">Cell membrane</keyword>
<evidence type="ECO:0000256" key="1">
    <source>
        <dbReference type="ARBA" id="ARBA00004141"/>
    </source>
</evidence>
<comment type="subunit">
    <text evidence="9">Component of the Sec protein translocase complex. Heterotrimer consisting of SecY, SecE and SecG subunits. The heterotrimers can form oligomers, although 1 heterotrimer is thought to be able to translocate proteins. Interacts with the ribosome. Interacts with SecDF, and other proteins may be involved. Interacts with SecA.</text>
</comment>
<keyword evidence="4 9" id="KW-0812">Transmembrane</keyword>
<evidence type="ECO:0000256" key="6">
    <source>
        <dbReference type="ARBA" id="ARBA00022989"/>
    </source>
</evidence>
<keyword evidence="6 9" id="KW-1133">Transmembrane helix</keyword>
<dbReference type="BioCyc" id="MPUL272635:G1GT6-581-MONOMER"/>
<evidence type="ECO:0000256" key="8">
    <source>
        <dbReference type="ARBA" id="ARBA00023136"/>
    </source>
</evidence>
<accession>Q98Q01</accession>
<dbReference type="EMBL" id="AL445565">
    <property type="protein sequence ID" value="CAC13741.1"/>
    <property type="molecule type" value="Genomic_DNA"/>
</dbReference>
<organism evidence="12">
    <name type="scientific">Mycoplasmopsis pulmonis (strain UAB CTIP)</name>
    <name type="common">Mycoplasma pulmonis</name>
    <dbReference type="NCBI Taxonomy" id="272635"/>
    <lineage>
        <taxon>Bacteria</taxon>
        <taxon>Bacillati</taxon>
        <taxon>Mycoplasmatota</taxon>
        <taxon>Mycoplasmoidales</taxon>
        <taxon>Metamycoplasmataceae</taxon>
        <taxon>Mycoplasmopsis</taxon>
    </lineage>
</organism>
<dbReference type="InterPro" id="IPR030659">
    <property type="entry name" value="SecY_CS"/>
</dbReference>
<dbReference type="Pfam" id="PF00344">
    <property type="entry name" value="SecY"/>
    <property type="match status" value="1"/>
</dbReference>
<evidence type="ECO:0000256" key="5">
    <source>
        <dbReference type="ARBA" id="ARBA00022927"/>
    </source>
</evidence>
<sequence>MKKGFGKYFGSFSLFISEKFLSFKHKWTDFWSTKELVRKLIFTLFLITIFIVAGTITAPFVKIVNASQLNQSAFFGILNIVGGGGLRQFSIVSLGINPFITASLIMTILQSKLFPPIQKMSQSGPLGRKKINVITRLLTLVFAFPQAIVLTQTLSRENGFISIDQEFKTIANIYVLLPLILVAGSLFTLFLSEQITDKGIGNGTSLIIFSGISLSLPSQFRAAFNVLVGTNKTTLFTGLIHFLLYLFGYLLLIVIIVFVYLAERRIPIQQTGAGLSKNIKEMGSLPIKVNPAGIMPVIFSMIVISFPLLIAGLLDRSTSLVRLWIERHLAFTHPIGFSLLIIITFIFSIFMGLQQSKIDKISEDFNKSGTFIPGLRPGDQTENYLIDVVLRLSTFSAFYLSILVSIQYIMQMAGMPAAISFGGTSMMILVSVSLETIDQIKARLKANKLSNMKKVTQKAISKKQDKLDNSGVLW</sequence>
<evidence type="ECO:0000256" key="9">
    <source>
        <dbReference type="HAMAP-Rule" id="MF_01465"/>
    </source>
</evidence>
<feature type="transmembrane region" description="Helical" evidence="9">
    <location>
        <begin position="334"/>
        <end position="353"/>
    </location>
</feature>
<dbReference type="GO" id="GO:0043952">
    <property type="term" value="P:protein transport by the Sec complex"/>
    <property type="evidence" value="ECO:0007669"/>
    <property type="project" value="UniProtKB-UniRule"/>
</dbReference>
<comment type="subcellular location">
    <subcellularLocation>
        <location evidence="9">Cell membrane</location>
        <topology evidence="9">Multi-pass membrane protein</topology>
    </subcellularLocation>
    <subcellularLocation>
        <location evidence="1">Membrane</location>
        <topology evidence="1">Multi-pass membrane protein</topology>
    </subcellularLocation>
</comment>
<dbReference type="PRINTS" id="PR00303">
    <property type="entry name" value="SECYTRNLCASE"/>
</dbReference>
<feature type="transmembrane region" description="Helical" evidence="9">
    <location>
        <begin position="203"/>
        <end position="220"/>
    </location>
</feature>
<feature type="transmembrane region" description="Helical" evidence="9">
    <location>
        <begin position="292"/>
        <end position="314"/>
    </location>
</feature>
<comment type="similarity">
    <text evidence="2 9 10">Belongs to the SecY/SEC61-alpha family.</text>
</comment>
<dbReference type="PIRSF" id="PIRSF004557">
    <property type="entry name" value="SecY"/>
    <property type="match status" value="1"/>
</dbReference>
<evidence type="ECO:0000256" key="2">
    <source>
        <dbReference type="ARBA" id="ARBA00005751"/>
    </source>
</evidence>
<feature type="transmembrane region" description="Helical" evidence="9">
    <location>
        <begin position="388"/>
        <end position="409"/>
    </location>
</feature>
<name>Q98Q01_MYCPU</name>
<dbReference type="AlphaFoldDB" id="Q98Q01"/>
<dbReference type="HAMAP" id="MF_01465">
    <property type="entry name" value="SecY"/>
    <property type="match status" value="1"/>
</dbReference>
<feature type="transmembrane region" description="Helical" evidence="9">
    <location>
        <begin position="170"/>
        <end position="191"/>
    </location>
</feature>
<keyword evidence="12" id="KW-1185">Reference proteome</keyword>
<keyword evidence="5 9" id="KW-0653">Protein transport</keyword>
<evidence type="ECO:0000313" key="11">
    <source>
        <dbReference type="EMBL" id="CAC13741.1"/>
    </source>
</evidence>
<feature type="transmembrane region" description="Helical" evidence="9">
    <location>
        <begin position="240"/>
        <end position="262"/>
    </location>
</feature>
<evidence type="ECO:0000256" key="10">
    <source>
        <dbReference type="RuleBase" id="RU004349"/>
    </source>
</evidence>
<dbReference type="RefSeq" id="WP_010925369.1">
    <property type="nucleotide sequence ID" value="NC_002771.1"/>
</dbReference>
<keyword evidence="8 9" id="KW-0472">Membrane</keyword>
<evidence type="ECO:0000313" key="12">
    <source>
        <dbReference type="Proteomes" id="UP000000528"/>
    </source>
</evidence>
<proteinExistence type="inferred from homology"/>
<dbReference type="InterPro" id="IPR023201">
    <property type="entry name" value="SecY_dom_sf"/>
</dbReference>
<evidence type="ECO:0000256" key="3">
    <source>
        <dbReference type="ARBA" id="ARBA00022448"/>
    </source>
</evidence>
<feature type="transmembrane region" description="Helical" evidence="9">
    <location>
        <begin position="89"/>
        <end position="110"/>
    </location>
</feature>
<dbReference type="PIR" id="H90582">
    <property type="entry name" value="H90582"/>
</dbReference>
<dbReference type="PROSITE" id="PS00756">
    <property type="entry name" value="SECY_2"/>
    <property type="match status" value="1"/>
</dbReference>
<dbReference type="HOGENOM" id="CLU_030313_0_1_14"/>
<dbReference type="SUPFAM" id="SSF103491">
    <property type="entry name" value="Preprotein translocase SecY subunit"/>
    <property type="match status" value="1"/>
</dbReference>
<dbReference type="GO" id="GO:0006605">
    <property type="term" value="P:protein targeting"/>
    <property type="evidence" value="ECO:0007669"/>
    <property type="project" value="UniProtKB-UniRule"/>
</dbReference>
<dbReference type="PANTHER" id="PTHR10906">
    <property type="entry name" value="SECY/SEC61-ALPHA FAMILY MEMBER"/>
    <property type="match status" value="1"/>
</dbReference>
<dbReference type="InterPro" id="IPR026593">
    <property type="entry name" value="SecY"/>
</dbReference>
<feature type="transmembrane region" description="Helical" evidence="9">
    <location>
        <begin position="40"/>
        <end position="61"/>
    </location>
</feature>